<gene>
    <name evidence="9" type="primary">cysA</name>
    <name evidence="9" type="ORF">MAMC_01997</name>
</gene>
<accession>A0A5E6MGL9</accession>
<keyword evidence="3" id="KW-0547">Nucleotide-binding</keyword>
<sequence length="419" mass="46217">MPSARPADPRNVLRKRQEWVGRRGVPIFPRSREESEENDNSDSGEGRGDGRLFAGKSMERLTIDFRLRHPGGAEVHASLLFALDPAGVLVLFGPSGAGKTTILRSVAGLEWPSAGRIQFREEVWVDVEEKRWVPPQRRRIGYVDQHDALFPHFTVAENVAFGLRGLPGKEKRRRADEGLESCGLLSLAGRPPATLSGGERRRVALARALARDPQLLLLDEPFAGLDPRSRDELIELLRKMVRERSLPTIFVTHDEKEAVCLGRDLAVVASGRVLQSGPLAEVFARPLTPETGRILGVETVVPGRCLSAHDGLIEVEVAGEILRAADRGDTPFDQAYVMVRAEDVILSAEEGRFAVSVRNRLHGRVLEKENEGAMVRVVLDCGFPLVARVTRGAAQELELSVGKPLFCWIKAHAIHLVPR</sequence>
<evidence type="ECO:0000256" key="5">
    <source>
        <dbReference type="PROSITE-ProRule" id="PRU01213"/>
    </source>
</evidence>
<dbReference type="EMBL" id="CABFUZ020000225">
    <property type="protein sequence ID" value="VVM08162.1"/>
    <property type="molecule type" value="Genomic_DNA"/>
</dbReference>
<dbReference type="InterPro" id="IPR008995">
    <property type="entry name" value="Mo/tungstate-bd_C_term_dom"/>
</dbReference>
<dbReference type="PROSITE" id="PS50893">
    <property type="entry name" value="ABC_TRANSPORTER_2"/>
    <property type="match status" value="1"/>
</dbReference>
<keyword evidence="1" id="KW-0813">Transport</keyword>
<dbReference type="PANTHER" id="PTHR42781:SF4">
    <property type="entry name" value="SPERMIDINE_PUTRESCINE IMPORT ATP-BINDING PROTEIN POTA"/>
    <property type="match status" value="1"/>
</dbReference>
<evidence type="ECO:0000256" key="3">
    <source>
        <dbReference type="ARBA" id="ARBA00022741"/>
    </source>
</evidence>
<dbReference type="SUPFAM" id="SSF52540">
    <property type="entry name" value="P-loop containing nucleoside triphosphate hydrolases"/>
    <property type="match status" value="1"/>
</dbReference>
<keyword evidence="4 9" id="KW-0067">ATP-binding</keyword>
<dbReference type="Gene3D" id="2.40.50.100">
    <property type="match status" value="1"/>
</dbReference>
<dbReference type="InterPro" id="IPR027417">
    <property type="entry name" value="P-loop_NTPase"/>
</dbReference>
<dbReference type="InterPro" id="IPR003593">
    <property type="entry name" value="AAA+_ATPase"/>
</dbReference>
<keyword evidence="2 5" id="KW-0500">Molybdenum</keyword>
<reference evidence="9" key="1">
    <citation type="submission" date="2019-09" db="EMBL/GenBank/DDBJ databases">
        <authorList>
            <person name="Cremers G."/>
        </authorList>
    </citation>
    <scope>NUCLEOTIDE SEQUENCE [LARGE SCALE GENOMIC DNA]</scope>
    <source>
        <strain evidence="9">3B</strain>
    </source>
</reference>
<evidence type="ECO:0000256" key="1">
    <source>
        <dbReference type="ARBA" id="ARBA00022448"/>
    </source>
</evidence>
<dbReference type="PROSITE" id="PS00211">
    <property type="entry name" value="ABC_TRANSPORTER_1"/>
    <property type="match status" value="1"/>
</dbReference>
<dbReference type="PROSITE" id="PS51866">
    <property type="entry name" value="MOP"/>
    <property type="match status" value="1"/>
</dbReference>
<evidence type="ECO:0000256" key="2">
    <source>
        <dbReference type="ARBA" id="ARBA00022505"/>
    </source>
</evidence>
<dbReference type="EC" id="3.6.3.25" evidence="9"/>
<dbReference type="SMART" id="SM00382">
    <property type="entry name" value="AAA"/>
    <property type="match status" value="1"/>
</dbReference>
<dbReference type="InterPro" id="IPR017871">
    <property type="entry name" value="ABC_transporter-like_CS"/>
</dbReference>
<feature type="domain" description="ABC transporter" evidence="7">
    <location>
        <begin position="58"/>
        <end position="295"/>
    </location>
</feature>
<keyword evidence="9" id="KW-0378">Hydrolase</keyword>
<evidence type="ECO:0000256" key="4">
    <source>
        <dbReference type="ARBA" id="ARBA00022840"/>
    </source>
</evidence>
<dbReference type="InterPro" id="IPR004606">
    <property type="entry name" value="Mop_domain"/>
</dbReference>
<name>A0A5E6MGL9_9BACT</name>
<dbReference type="PANTHER" id="PTHR42781">
    <property type="entry name" value="SPERMIDINE/PUTRESCINE IMPORT ATP-BINDING PROTEIN POTA"/>
    <property type="match status" value="1"/>
</dbReference>
<proteinExistence type="predicted"/>
<evidence type="ECO:0000313" key="10">
    <source>
        <dbReference type="Proteomes" id="UP000381693"/>
    </source>
</evidence>
<dbReference type="InterPro" id="IPR050093">
    <property type="entry name" value="ABC_SmlMolc_Importer"/>
</dbReference>
<dbReference type="Pfam" id="PF03459">
    <property type="entry name" value="TOBE"/>
    <property type="match status" value="1"/>
</dbReference>
<dbReference type="InterPro" id="IPR003439">
    <property type="entry name" value="ABC_transporter-like_ATP-bd"/>
</dbReference>
<dbReference type="GO" id="GO:0015689">
    <property type="term" value="P:molybdate ion transport"/>
    <property type="evidence" value="ECO:0007669"/>
    <property type="project" value="InterPro"/>
</dbReference>
<dbReference type="Proteomes" id="UP000381693">
    <property type="component" value="Unassembled WGS sequence"/>
</dbReference>
<dbReference type="SUPFAM" id="SSF50331">
    <property type="entry name" value="MOP-like"/>
    <property type="match status" value="1"/>
</dbReference>
<keyword evidence="10" id="KW-1185">Reference proteome</keyword>
<feature type="domain" description="Mop" evidence="8">
    <location>
        <begin position="354"/>
        <end position="418"/>
    </location>
</feature>
<dbReference type="Pfam" id="PF00005">
    <property type="entry name" value="ABC_tran"/>
    <property type="match status" value="1"/>
</dbReference>
<dbReference type="GO" id="GO:0016887">
    <property type="term" value="F:ATP hydrolysis activity"/>
    <property type="evidence" value="ECO:0007669"/>
    <property type="project" value="InterPro"/>
</dbReference>
<dbReference type="AlphaFoldDB" id="A0A5E6MGL9"/>
<protein>
    <submittedName>
        <fullName evidence="9">Sulfate transport system ATP-binding protein</fullName>
        <ecNumber evidence="9">3.6.3.25</ecNumber>
    </submittedName>
</protein>
<dbReference type="InterPro" id="IPR005116">
    <property type="entry name" value="Transp-assoc_OB_typ1"/>
</dbReference>
<dbReference type="Gene3D" id="3.40.50.300">
    <property type="entry name" value="P-loop containing nucleotide triphosphate hydrolases"/>
    <property type="match status" value="1"/>
</dbReference>
<comment type="caution">
    <text evidence="9">The sequence shown here is derived from an EMBL/GenBank/DDBJ whole genome shotgun (WGS) entry which is preliminary data.</text>
</comment>
<feature type="region of interest" description="Disordered" evidence="6">
    <location>
        <begin position="24"/>
        <end position="52"/>
    </location>
</feature>
<evidence type="ECO:0000313" key="9">
    <source>
        <dbReference type="EMBL" id="VVM08162.1"/>
    </source>
</evidence>
<evidence type="ECO:0000256" key="6">
    <source>
        <dbReference type="SAM" id="MobiDB-lite"/>
    </source>
</evidence>
<evidence type="ECO:0000259" key="8">
    <source>
        <dbReference type="PROSITE" id="PS51866"/>
    </source>
</evidence>
<organism evidence="9 10">
    <name type="scientific">Methylacidimicrobium cyclopophantes</name>
    <dbReference type="NCBI Taxonomy" id="1041766"/>
    <lineage>
        <taxon>Bacteria</taxon>
        <taxon>Pseudomonadati</taxon>
        <taxon>Verrucomicrobiota</taxon>
        <taxon>Methylacidimicrobium</taxon>
    </lineage>
</organism>
<dbReference type="GO" id="GO:0005524">
    <property type="term" value="F:ATP binding"/>
    <property type="evidence" value="ECO:0007669"/>
    <property type="project" value="UniProtKB-KW"/>
</dbReference>
<evidence type="ECO:0000259" key="7">
    <source>
        <dbReference type="PROSITE" id="PS50893"/>
    </source>
</evidence>